<keyword evidence="3" id="KW-1185">Reference proteome</keyword>
<accession>A0AAN7M5M6</accession>
<organism evidence="2 3">
    <name type="scientific">Trapa natans</name>
    <name type="common">Water chestnut</name>
    <dbReference type="NCBI Taxonomy" id="22666"/>
    <lineage>
        <taxon>Eukaryota</taxon>
        <taxon>Viridiplantae</taxon>
        <taxon>Streptophyta</taxon>
        <taxon>Embryophyta</taxon>
        <taxon>Tracheophyta</taxon>
        <taxon>Spermatophyta</taxon>
        <taxon>Magnoliopsida</taxon>
        <taxon>eudicotyledons</taxon>
        <taxon>Gunneridae</taxon>
        <taxon>Pentapetalae</taxon>
        <taxon>rosids</taxon>
        <taxon>malvids</taxon>
        <taxon>Myrtales</taxon>
        <taxon>Lythraceae</taxon>
        <taxon>Trapa</taxon>
    </lineage>
</organism>
<keyword evidence="1" id="KW-0732">Signal</keyword>
<evidence type="ECO:0008006" key="4">
    <source>
        <dbReference type="Google" id="ProtNLM"/>
    </source>
</evidence>
<dbReference type="AlphaFoldDB" id="A0AAN7M5M6"/>
<proteinExistence type="predicted"/>
<evidence type="ECO:0000256" key="1">
    <source>
        <dbReference type="SAM" id="SignalP"/>
    </source>
</evidence>
<reference evidence="2 3" key="1">
    <citation type="journal article" date="2023" name="Hortic Res">
        <title>Pangenome of water caltrop reveals structural variations and asymmetric subgenome divergence after allopolyploidization.</title>
        <authorList>
            <person name="Zhang X."/>
            <person name="Chen Y."/>
            <person name="Wang L."/>
            <person name="Yuan Y."/>
            <person name="Fang M."/>
            <person name="Shi L."/>
            <person name="Lu R."/>
            <person name="Comes H.P."/>
            <person name="Ma Y."/>
            <person name="Chen Y."/>
            <person name="Huang G."/>
            <person name="Zhou Y."/>
            <person name="Zheng Z."/>
            <person name="Qiu Y."/>
        </authorList>
    </citation>
    <scope>NUCLEOTIDE SEQUENCE [LARGE SCALE GENOMIC DNA]</scope>
    <source>
        <strain evidence="2">F231</strain>
    </source>
</reference>
<evidence type="ECO:0000313" key="3">
    <source>
        <dbReference type="Proteomes" id="UP001346149"/>
    </source>
</evidence>
<evidence type="ECO:0000313" key="2">
    <source>
        <dbReference type="EMBL" id="KAK4790431.1"/>
    </source>
</evidence>
<protein>
    <recommendedName>
        <fullName evidence="4">Pectate lyase superfamily protein domain-containing protein</fullName>
    </recommendedName>
</protein>
<dbReference type="InterPro" id="IPR011050">
    <property type="entry name" value="Pectin_lyase_fold/virulence"/>
</dbReference>
<sequence length="159" mass="17241">MLFLVLVNVVGALGDGRVLDVRKFGAVGDGKSDDSKAFQDAFANACSYTGGRSVILIEQQYCPSRGCYDNSYPCSNVNLRDINLTYQDPEGPGESYCSNVRGSASEEASTPPITHKYIQIPSDLPLVDVGEPHEDKNEDSAIDAVCHASRRNGRVLRPE</sequence>
<dbReference type="Proteomes" id="UP001346149">
    <property type="component" value="Unassembled WGS sequence"/>
</dbReference>
<dbReference type="SUPFAM" id="SSF51126">
    <property type="entry name" value="Pectin lyase-like"/>
    <property type="match status" value="2"/>
</dbReference>
<gene>
    <name evidence="2" type="ORF">SAY86_017735</name>
</gene>
<comment type="caution">
    <text evidence="2">The sequence shown here is derived from an EMBL/GenBank/DDBJ whole genome shotgun (WGS) entry which is preliminary data.</text>
</comment>
<feature type="chain" id="PRO_5043010221" description="Pectate lyase superfamily protein domain-containing protein" evidence="1">
    <location>
        <begin position="17"/>
        <end position="159"/>
    </location>
</feature>
<dbReference type="Gene3D" id="2.160.20.10">
    <property type="entry name" value="Single-stranded right-handed beta-helix, Pectin lyase-like"/>
    <property type="match status" value="2"/>
</dbReference>
<name>A0AAN7M5M6_TRANT</name>
<dbReference type="EMBL" id="JAXQNO010000010">
    <property type="protein sequence ID" value="KAK4790431.1"/>
    <property type="molecule type" value="Genomic_DNA"/>
</dbReference>
<dbReference type="InterPro" id="IPR012334">
    <property type="entry name" value="Pectin_lyas_fold"/>
</dbReference>
<feature type="signal peptide" evidence="1">
    <location>
        <begin position="1"/>
        <end position="16"/>
    </location>
</feature>